<feature type="region of interest" description="Disordered" evidence="1">
    <location>
        <begin position="381"/>
        <end position="427"/>
    </location>
</feature>
<feature type="transmembrane region" description="Helical" evidence="2">
    <location>
        <begin position="46"/>
        <end position="68"/>
    </location>
</feature>
<feature type="compositionally biased region" description="Gly residues" evidence="1">
    <location>
        <begin position="472"/>
        <end position="487"/>
    </location>
</feature>
<feature type="compositionally biased region" description="Polar residues" evidence="1">
    <location>
        <begin position="491"/>
        <end position="504"/>
    </location>
</feature>
<protein>
    <submittedName>
        <fullName evidence="3">Uncharacterized protein</fullName>
    </submittedName>
</protein>
<organism evidence="3 4">
    <name type="scientific">Volvox africanus</name>
    <dbReference type="NCBI Taxonomy" id="51714"/>
    <lineage>
        <taxon>Eukaryota</taxon>
        <taxon>Viridiplantae</taxon>
        <taxon>Chlorophyta</taxon>
        <taxon>core chlorophytes</taxon>
        <taxon>Chlorophyceae</taxon>
        <taxon>CS clade</taxon>
        <taxon>Chlamydomonadales</taxon>
        <taxon>Volvocaceae</taxon>
        <taxon>Volvox</taxon>
    </lineage>
</organism>
<keyword evidence="2" id="KW-0472">Membrane</keyword>
<feature type="compositionally biased region" description="Low complexity" evidence="1">
    <location>
        <begin position="381"/>
        <end position="400"/>
    </location>
</feature>
<feature type="region of interest" description="Disordered" evidence="1">
    <location>
        <begin position="296"/>
        <end position="362"/>
    </location>
</feature>
<dbReference type="Proteomes" id="UP001165090">
    <property type="component" value="Unassembled WGS sequence"/>
</dbReference>
<feature type="region of interest" description="Disordered" evidence="1">
    <location>
        <begin position="442"/>
        <end position="522"/>
    </location>
</feature>
<proteinExistence type="predicted"/>
<feature type="transmembrane region" description="Helical" evidence="2">
    <location>
        <begin position="184"/>
        <end position="207"/>
    </location>
</feature>
<dbReference type="EMBL" id="BSDZ01000011">
    <property type="protein sequence ID" value="GLI62160.1"/>
    <property type="molecule type" value="Genomic_DNA"/>
</dbReference>
<name>A0ABQ5RX01_9CHLO</name>
<reference evidence="3 4" key="1">
    <citation type="journal article" date="2023" name="IScience">
        <title>Expanded male sex-determining region conserved during the evolution of homothallism in the green alga Volvox.</title>
        <authorList>
            <person name="Yamamoto K."/>
            <person name="Matsuzaki R."/>
            <person name="Mahakham W."/>
            <person name="Heman W."/>
            <person name="Sekimoto H."/>
            <person name="Kawachi M."/>
            <person name="Minakuchi Y."/>
            <person name="Toyoda A."/>
            <person name="Nozaki H."/>
        </authorList>
    </citation>
    <scope>NUCLEOTIDE SEQUENCE [LARGE SCALE GENOMIC DNA]</scope>
    <source>
        <strain evidence="3 4">NIES-4468</strain>
    </source>
</reference>
<evidence type="ECO:0000256" key="1">
    <source>
        <dbReference type="SAM" id="MobiDB-lite"/>
    </source>
</evidence>
<feature type="compositionally biased region" description="Polar residues" evidence="1">
    <location>
        <begin position="654"/>
        <end position="666"/>
    </location>
</feature>
<evidence type="ECO:0000256" key="2">
    <source>
        <dbReference type="SAM" id="Phobius"/>
    </source>
</evidence>
<evidence type="ECO:0000313" key="3">
    <source>
        <dbReference type="EMBL" id="GLI62160.1"/>
    </source>
</evidence>
<accession>A0ABQ5RX01</accession>
<feature type="transmembrane region" description="Helical" evidence="2">
    <location>
        <begin position="114"/>
        <end position="132"/>
    </location>
</feature>
<feature type="compositionally biased region" description="Gly residues" evidence="1">
    <location>
        <begin position="615"/>
        <end position="625"/>
    </location>
</feature>
<evidence type="ECO:0000313" key="4">
    <source>
        <dbReference type="Proteomes" id="UP001165090"/>
    </source>
</evidence>
<feature type="compositionally biased region" description="Polar residues" evidence="1">
    <location>
        <begin position="587"/>
        <end position="603"/>
    </location>
</feature>
<feature type="compositionally biased region" description="Low complexity" evidence="1">
    <location>
        <begin position="321"/>
        <end position="335"/>
    </location>
</feature>
<comment type="caution">
    <text evidence="3">The sequence shown here is derived from an EMBL/GenBank/DDBJ whole genome shotgun (WGS) entry which is preliminary data.</text>
</comment>
<gene>
    <name evidence="3" type="ORF">VaNZ11_004735</name>
</gene>
<keyword evidence="4" id="KW-1185">Reference proteome</keyword>
<keyword evidence="2" id="KW-0812">Transmembrane</keyword>
<feature type="region of interest" description="Disordered" evidence="1">
    <location>
        <begin position="547"/>
        <end position="666"/>
    </location>
</feature>
<keyword evidence="2" id="KW-1133">Transmembrane helix</keyword>
<sequence length="666" mass="68474">MFDKNVDGPHAPETGQGFLQAQRGNIWKISYNRYGSRAILLNELRLQGFVACVIQLVVTLGLQGGWYARFYHLDKRLEHVPVPTMVFAALLSCLGLVGLALLKSLLLGIHAVSSLALGAALGAYHTGVYMLLAERCELTQSSFRGCNSCVCAATNTCTRAALGDPSCAACRAWPTDVCAKANGFFPYMGLLVLLFTSLPAVFSLLVLMRLEKAHSDLASRVLYARALVLRELERLRTGVGLSVEVRVLIHMMATLMRHGSPRDRGPVGSCCELLQLDPGLLEVEWQDVEAQRSRSKWVSTTAAYTASGPPWGSGSSRDPDSAALAAVAPAPAGADSRPRPTPPKNTPPSASTGAIPPGRISLSVSPLGAAPLVESGATRLAAPGEAPAAPPSAGAAASTPTPGPGFDPIAAAGATEVPPQAGGAAAQQQSFLWHKVGLLGSSVDQGSEGPTRGRAPAGDAAVPGLSPERHAGGGSGKGPGFGAGGVASSGIPRQTTGSRGSWATRSGPVVDGLIDSQTAGGKVEELREVGEVGGAAADLKGAEDQLTFAPWKPTPSPPRVPSAAAAAARGFGGDSDRLAGGSPSQPPVSTTASRRNQIITSPTDGEAKAASGLGSISGSGSGYGMKDGLLPGKVPEEVAEEADPDQVRHFKTPRSLTKARTNRQLF</sequence>
<feature type="transmembrane region" description="Helical" evidence="2">
    <location>
        <begin position="80"/>
        <end position="102"/>
    </location>
</feature>